<feature type="transmembrane region" description="Helical" evidence="3">
    <location>
        <begin position="12"/>
        <end position="28"/>
    </location>
</feature>
<dbReference type="PROSITE" id="PS50839">
    <property type="entry name" value="CHASE"/>
    <property type="match status" value="1"/>
</dbReference>
<dbReference type="PROSITE" id="PS50887">
    <property type="entry name" value="GGDEF"/>
    <property type="match status" value="1"/>
</dbReference>
<evidence type="ECO:0000256" key="2">
    <source>
        <dbReference type="ARBA" id="ARBA00022636"/>
    </source>
</evidence>
<dbReference type="FunFam" id="3.20.20.450:FF:000001">
    <property type="entry name" value="Cyclic di-GMP phosphodiesterase yahA"/>
    <property type="match status" value="1"/>
</dbReference>
<dbReference type="InterPro" id="IPR043128">
    <property type="entry name" value="Rev_trsase/Diguanyl_cyclase"/>
</dbReference>
<dbReference type="SMART" id="SM00052">
    <property type="entry name" value="EAL"/>
    <property type="match status" value="1"/>
</dbReference>
<keyword evidence="3" id="KW-0812">Transmembrane</keyword>
<feature type="domain" description="GGDEF" evidence="6">
    <location>
        <begin position="342"/>
        <end position="476"/>
    </location>
</feature>
<reference evidence="7 8" key="1">
    <citation type="submission" date="2018-01" db="EMBL/GenBank/DDBJ databases">
        <title>Genome sequence of a Cantenovulum-like bacteria.</title>
        <authorList>
            <person name="Tan W.R."/>
            <person name="Lau N.-S."/>
            <person name="Go F."/>
            <person name="Amirul A.-A.A."/>
        </authorList>
    </citation>
    <scope>NUCLEOTIDE SEQUENCE [LARGE SCALE GENOMIC DNA]</scope>
    <source>
        <strain evidence="7 8">CCB-QB4</strain>
    </source>
</reference>
<keyword evidence="3" id="KW-1133">Transmembrane helix</keyword>
<dbReference type="SUPFAM" id="SSF55073">
    <property type="entry name" value="Nucleotide cyclase"/>
    <property type="match status" value="1"/>
</dbReference>
<evidence type="ECO:0000259" key="4">
    <source>
        <dbReference type="PROSITE" id="PS50839"/>
    </source>
</evidence>
<dbReference type="OrthoDB" id="1316910at2"/>
<dbReference type="InterPro" id="IPR000160">
    <property type="entry name" value="GGDEF_dom"/>
</dbReference>
<dbReference type="EMBL" id="CP026604">
    <property type="protein sequence ID" value="AWB67603.1"/>
    <property type="molecule type" value="Genomic_DNA"/>
</dbReference>
<dbReference type="InterPro" id="IPR001633">
    <property type="entry name" value="EAL_dom"/>
</dbReference>
<feature type="transmembrane region" description="Helical" evidence="3">
    <location>
        <begin position="258"/>
        <end position="277"/>
    </location>
</feature>
<dbReference type="EC" id="3.1.4.52" evidence="1"/>
<dbReference type="SMART" id="SM00267">
    <property type="entry name" value="GGDEF"/>
    <property type="match status" value="1"/>
</dbReference>
<evidence type="ECO:0000256" key="3">
    <source>
        <dbReference type="SAM" id="Phobius"/>
    </source>
</evidence>
<dbReference type="InterPro" id="IPR029787">
    <property type="entry name" value="Nucleotide_cyclase"/>
</dbReference>
<accession>A0A2S0VTT9</accession>
<dbReference type="Gene3D" id="3.20.20.450">
    <property type="entry name" value="EAL domain"/>
    <property type="match status" value="1"/>
</dbReference>
<evidence type="ECO:0000259" key="5">
    <source>
        <dbReference type="PROSITE" id="PS50883"/>
    </source>
</evidence>
<proteinExistence type="predicted"/>
<dbReference type="PANTHER" id="PTHR33121:SF70">
    <property type="entry name" value="SIGNALING PROTEIN YKOW"/>
    <property type="match status" value="1"/>
</dbReference>
<evidence type="ECO:0000259" key="6">
    <source>
        <dbReference type="PROSITE" id="PS50887"/>
    </source>
</evidence>
<dbReference type="PANTHER" id="PTHR33121">
    <property type="entry name" value="CYCLIC DI-GMP PHOSPHODIESTERASE PDEF"/>
    <property type="match status" value="1"/>
</dbReference>
<feature type="domain" description="EAL" evidence="5">
    <location>
        <begin position="485"/>
        <end position="739"/>
    </location>
</feature>
<evidence type="ECO:0000313" key="8">
    <source>
        <dbReference type="Proteomes" id="UP000244441"/>
    </source>
</evidence>
<organism evidence="7 8">
    <name type="scientific">Saccharobesus litoralis</name>
    <dbReference type="NCBI Taxonomy" id="2172099"/>
    <lineage>
        <taxon>Bacteria</taxon>
        <taxon>Pseudomonadati</taxon>
        <taxon>Pseudomonadota</taxon>
        <taxon>Gammaproteobacteria</taxon>
        <taxon>Alteromonadales</taxon>
        <taxon>Alteromonadaceae</taxon>
        <taxon>Saccharobesus</taxon>
    </lineage>
</organism>
<dbReference type="InterPro" id="IPR050706">
    <property type="entry name" value="Cyclic-di-GMP_PDE-like"/>
</dbReference>
<gene>
    <name evidence="7" type="ORF">C2869_14655</name>
</gene>
<evidence type="ECO:0000313" key="7">
    <source>
        <dbReference type="EMBL" id="AWB67603.1"/>
    </source>
</evidence>
<dbReference type="AlphaFoldDB" id="A0A2S0VTT9"/>
<dbReference type="KEGG" id="cate:C2869_14655"/>
<sequence>MTPISAFLHKFQYAIASLLLGIIVTFVIQQPIKDEERSLVNQQLSIQAYKIERAIRQSSQEQAFTYDWLVAQWLSFGQPTASNWTKQVNQITDSHKFVKSILWVDTNFKATWVEPFRNNEEYLGLDFAAHPTIYSKLKQAKTYGKAFASYSPLAPDNKLLHYYTPIGAHKQNQGFIDSVINVEKFLLDVVRNSIDDGYQIAITDKETKQELLGFYGDRHLTNQWLIVAEVDVFQKQWLIEVWPTAFRLDAISQGISTALLWGGLLISILISSIVFLLSRSYQQKVQLVKTNKDLQTEINERSKVEESLAFLVEYDKLTRLYNRSAIERHIVDNLHRDNSQDTFNVLMLLDLDGFREVNNVVGHISGDKIIQKVAQRLGHLMPKHNGFLARVGGDEFAAYFTGVKNLETASVYARRMLKGVDSRFVLDGYELYLSGSIGIAISTPEYQTYTDLYRNADSALNQAKLDGKNCIKFYDESLKEDIRNRLDMLKKLRKSIENQEFSLYYQPKVDTKTGKCVGAEALIRWIDADGNMIGPDQFIPLAEDTGLIVQIGEWVLEEACSQLVRWHKLGFDDLTIAINISGRQLQHPELIDHVTDAQTRNQLDPKFIELELTEQVFIENIDSSKAFMHGVREKGFSLSIDDFGVGYSSLSYLKHFPVDTIKIDRSFVRNLPHDQDDVHLVNTIINLAHNMGLKLVAEGIEDIKQLEFLAHKDCHIAQGFFFSKPIPGDEFTKFLLSMNGNFTPSIISNMTS</sequence>
<keyword evidence="3" id="KW-0472">Membrane</keyword>
<dbReference type="InterPro" id="IPR035919">
    <property type="entry name" value="EAL_sf"/>
</dbReference>
<dbReference type="Gene3D" id="3.30.70.270">
    <property type="match status" value="1"/>
</dbReference>
<feature type="domain" description="CHASE" evidence="4">
    <location>
        <begin position="112"/>
        <end position="186"/>
    </location>
</feature>
<dbReference type="Proteomes" id="UP000244441">
    <property type="component" value="Chromosome"/>
</dbReference>
<keyword evidence="8" id="KW-1185">Reference proteome</keyword>
<dbReference type="InterPro" id="IPR006189">
    <property type="entry name" value="CHASE_dom"/>
</dbReference>
<dbReference type="CDD" id="cd01948">
    <property type="entry name" value="EAL"/>
    <property type="match status" value="1"/>
</dbReference>
<dbReference type="SUPFAM" id="SSF141868">
    <property type="entry name" value="EAL domain-like"/>
    <property type="match status" value="1"/>
</dbReference>
<dbReference type="RefSeq" id="WP_108603649.1">
    <property type="nucleotide sequence ID" value="NZ_CP026604.1"/>
</dbReference>
<evidence type="ECO:0000256" key="1">
    <source>
        <dbReference type="ARBA" id="ARBA00012282"/>
    </source>
</evidence>
<dbReference type="Pfam" id="PF00990">
    <property type="entry name" value="GGDEF"/>
    <property type="match status" value="1"/>
</dbReference>
<keyword evidence="2" id="KW-0973">c-di-GMP</keyword>
<dbReference type="GO" id="GO:0071111">
    <property type="term" value="F:cyclic-guanylate-specific phosphodiesterase activity"/>
    <property type="evidence" value="ECO:0007669"/>
    <property type="project" value="UniProtKB-EC"/>
</dbReference>
<dbReference type="PROSITE" id="PS50883">
    <property type="entry name" value="EAL"/>
    <property type="match status" value="1"/>
</dbReference>
<protein>
    <recommendedName>
        <fullName evidence="1">cyclic-guanylate-specific phosphodiesterase</fullName>
        <ecNumber evidence="1">3.1.4.52</ecNumber>
    </recommendedName>
</protein>
<dbReference type="CDD" id="cd01949">
    <property type="entry name" value="GGDEF"/>
    <property type="match status" value="1"/>
</dbReference>
<dbReference type="NCBIfam" id="TIGR00254">
    <property type="entry name" value="GGDEF"/>
    <property type="match status" value="1"/>
</dbReference>
<name>A0A2S0VTT9_9ALTE</name>
<dbReference type="Pfam" id="PF00563">
    <property type="entry name" value="EAL"/>
    <property type="match status" value="1"/>
</dbReference>